<dbReference type="AlphaFoldDB" id="A0A2M4CAR3"/>
<name>A0A2M4CAR3_9DIPT</name>
<evidence type="ECO:0000313" key="1">
    <source>
        <dbReference type="EMBL" id="MBW62446.1"/>
    </source>
</evidence>
<dbReference type="EMBL" id="GGFJ01013305">
    <property type="protein sequence ID" value="MBW62446.1"/>
    <property type="molecule type" value="Transcribed_RNA"/>
</dbReference>
<proteinExistence type="predicted"/>
<sequence length="84" mass="9508">MRAPVRPLISSVSLSATVGTTLTGALSWPLACWLAGREKISIKAAGCARWNDDCPLVRDWWAFKSCFFFYQKIHFIHLARTHEV</sequence>
<reference evidence="1" key="1">
    <citation type="submission" date="2018-01" db="EMBL/GenBank/DDBJ databases">
        <title>An insight into the sialome of Amazonian anophelines.</title>
        <authorList>
            <person name="Ribeiro J.M."/>
            <person name="Scarpassa V."/>
            <person name="Calvo E."/>
        </authorList>
    </citation>
    <scope>NUCLEOTIDE SEQUENCE</scope>
    <source>
        <tissue evidence="1">Salivary glands</tissue>
    </source>
</reference>
<protein>
    <submittedName>
        <fullName evidence="1">Putative secreted protein</fullName>
    </submittedName>
</protein>
<accession>A0A2M4CAR3</accession>
<organism evidence="1">
    <name type="scientific">Anopheles marajoara</name>
    <dbReference type="NCBI Taxonomy" id="58244"/>
    <lineage>
        <taxon>Eukaryota</taxon>
        <taxon>Metazoa</taxon>
        <taxon>Ecdysozoa</taxon>
        <taxon>Arthropoda</taxon>
        <taxon>Hexapoda</taxon>
        <taxon>Insecta</taxon>
        <taxon>Pterygota</taxon>
        <taxon>Neoptera</taxon>
        <taxon>Endopterygota</taxon>
        <taxon>Diptera</taxon>
        <taxon>Nematocera</taxon>
        <taxon>Culicoidea</taxon>
        <taxon>Culicidae</taxon>
        <taxon>Anophelinae</taxon>
        <taxon>Anopheles</taxon>
    </lineage>
</organism>